<dbReference type="InterPro" id="IPR029063">
    <property type="entry name" value="SAM-dependent_MTases_sf"/>
</dbReference>
<dbReference type="CDD" id="cd11572">
    <property type="entry name" value="RlmI_M_like"/>
    <property type="match status" value="1"/>
</dbReference>
<dbReference type="GO" id="GO:0005737">
    <property type="term" value="C:cytoplasm"/>
    <property type="evidence" value="ECO:0007669"/>
    <property type="project" value="UniProtKB-SubCell"/>
</dbReference>
<dbReference type="NCBIfam" id="NF046099">
    <property type="entry name" value="RSP_2647_MTase"/>
    <property type="match status" value="1"/>
</dbReference>
<dbReference type="InterPro" id="IPR041532">
    <property type="entry name" value="RlmI-like_PUA"/>
</dbReference>
<dbReference type="Pfam" id="PF10672">
    <property type="entry name" value="Methyltrans_SAM"/>
    <property type="match status" value="1"/>
</dbReference>
<dbReference type="CDD" id="cd02440">
    <property type="entry name" value="AdoMet_MTases"/>
    <property type="match status" value="1"/>
</dbReference>
<evidence type="ECO:0000256" key="4">
    <source>
        <dbReference type="ARBA" id="ARBA00022679"/>
    </source>
</evidence>
<dbReference type="InterPro" id="IPR019614">
    <property type="entry name" value="SAM-dep_methyl-trfase"/>
</dbReference>
<evidence type="ECO:0000256" key="6">
    <source>
        <dbReference type="ARBA" id="ARBA00038091"/>
    </source>
</evidence>
<dbReference type="GO" id="GO:0032259">
    <property type="term" value="P:methylation"/>
    <property type="evidence" value="ECO:0007669"/>
    <property type="project" value="UniProtKB-KW"/>
</dbReference>
<dbReference type="PANTHER" id="PTHR42873:SF1">
    <property type="entry name" value="S-ADENOSYLMETHIONINE-DEPENDENT METHYLTRANSFERASE DOMAIN-CONTAINING PROTEIN"/>
    <property type="match status" value="1"/>
</dbReference>
<dbReference type="Pfam" id="PF17785">
    <property type="entry name" value="PUA_3"/>
    <property type="match status" value="1"/>
</dbReference>
<dbReference type="Gene3D" id="2.30.130.10">
    <property type="entry name" value="PUA domain"/>
    <property type="match status" value="1"/>
</dbReference>
<dbReference type="InterPro" id="IPR015947">
    <property type="entry name" value="PUA-like_sf"/>
</dbReference>
<dbReference type="Gene3D" id="3.40.50.150">
    <property type="entry name" value="Vaccinia Virus protein VP39"/>
    <property type="match status" value="1"/>
</dbReference>
<evidence type="ECO:0000313" key="9">
    <source>
        <dbReference type="EMBL" id="QHQ34467.1"/>
    </source>
</evidence>
<organism evidence="9 10">
    <name type="scientific">Algicella marina</name>
    <dbReference type="NCBI Taxonomy" id="2683284"/>
    <lineage>
        <taxon>Bacteria</taxon>
        <taxon>Pseudomonadati</taxon>
        <taxon>Pseudomonadota</taxon>
        <taxon>Alphaproteobacteria</taxon>
        <taxon>Rhodobacterales</taxon>
        <taxon>Paracoccaceae</taxon>
        <taxon>Algicella</taxon>
    </lineage>
</organism>
<gene>
    <name evidence="9" type="ORF">GO499_04335</name>
</gene>
<proteinExistence type="inferred from homology"/>
<accession>A0A6P1SXH6</accession>
<keyword evidence="4 9" id="KW-0808">Transferase</keyword>
<feature type="domain" description="RlmI-like PUA" evidence="8">
    <location>
        <begin position="18"/>
        <end position="74"/>
    </location>
</feature>
<keyword evidence="2" id="KW-0963">Cytoplasm</keyword>
<keyword evidence="10" id="KW-1185">Reference proteome</keyword>
<comment type="similarity">
    <text evidence="6">Belongs to the methyltransferase superfamily. RlmI family.</text>
</comment>
<dbReference type="Gene3D" id="3.30.750.80">
    <property type="entry name" value="RNA methyltransferase domain (HRMD) like"/>
    <property type="match status" value="1"/>
</dbReference>
<dbReference type="Proteomes" id="UP000464495">
    <property type="component" value="Chromosome"/>
</dbReference>
<evidence type="ECO:0000256" key="1">
    <source>
        <dbReference type="ARBA" id="ARBA00004496"/>
    </source>
</evidence>
<dbReference type="EMBL" id="CP046620">
    <property type="protein sequence ID" value="QHQ34467.1"/>
    <property type="molecule type" value="Genomic_DNA"/>
</dbReference>
<keyword evidence="3 9" id="KW-0489">Methyltransferase</keyword>
<evidence type="ECO:0000259" key="7">
    <source>
        <dbReference type="Pfam" id="PF10672"/>
    </source>
</evidence>
<dbReference type="PANTHER" id="PTHR42873">
    <property type="entry name" value="RIBOSOMAL RNA LARGE SUBUNIT METHYLTRANSFERASE"/>
    <property type="match status" value="1"/>
</dbReference>
<dbReference type="SUPFAM" id="SSF53335">
    <property type="entry name" value="S-adenosyl-L-methionine-dependent methyltransferases"/>
    <property type="match status" value="1"/>
</dbReference>
<protein>
    <submittedName>
        <fullName evidence="9">Methyltransferase domain-containing protein</fullName>
    </submittedName>
</protein>
<dbReference type="GO" id="GO:0003723">
    <property type="term" value="F:RNA binding"/>
    <property type="evidence" value="ECO:0007669"/>
    <property type="project" value="InterPro"/>
</dbReference>
<reference evidence="9 10" key="1">
    <citation type="submission" date="2019-12" db="EMBL/GenBank/DDBJ databases">
        <title>Complete genome sequence of Algicella marina strain 9Alg 56(T) isolated from the red alga Tichocarpus crinitus.</title>
        <authorList>
            <person name="Kim S.-G."/>
            <person name="Nedashkovskaya O.I."/>
        </authorList>
    </citation>
    <scope>NUCLEOTIDE SEQUENCE [LARGE SCALE GENOMIC DNA]</scope>
    <source>
        <strain evidence="9 10">9Alg 56</strain>
    </source>
</reference>
<comment type="subcellular location">
    <subcellularLocation>
        <location evidence="1">Cytoplasm</location>
    </subcellularLocation>
</comment>
<evidence type="ECO:0000313" key="10">
    <source>
        <dbReference type="Proteomes" id="UP000464495"/>
    </source>
</evidence>
<dbReference type="SUPFAM" id="SSF88697">
    <property type="entry name" value="PUA domain-like"/>
    <property type="match status" value="1"/>
</dbReference>
<name>A0A6P1SXH6_9RHOB</name>
<dbReference type="RefSeq" id="WP_161861036.1">
    <property type="nucleotide sequence ID" value="NZ_CP046620.1"/>
</dbReference>
<evidence type="ECO:0000256" key="3">
    <source>
        <dbReference type="ARBA" id="ARBA00022603"/>
    </source>
</evidence>
<evidence type="ECO:0000256" key="2">
    <source>
        <dbReference type="ARBA" id="ARBA00022490"/>
    </source>
</evidence>
<evidence type="ECO:0000256" key="5">
    <source>
        <dbReference type="ARBA" id="ARBA00022691"/>
    </source>
</evidence>
<dbReference type="PROSITE" id="PS50890">
    <property type="entry name" value="PUA"/>
    <property type="match status" value="1"/>
</dbReference>
<feature type="domain" description="S-adenosylmethionine-dependent methyltransferase" evidence="7">
    <location>
        <begin position="140"/>
        <end position="352"/>
    </location>
</feature>
<evidence type="ECO:0000259" key="8">
    <source>
        <dbReference type="Pfam" id="PF17785"/>
    </source>
</evidence>
<dbReference type="AlphaFoldDB" id="A0A6P1SXH6"/>
<dbReference type="GO" id="GO:0008168">
    <property type="term" value="F:methyltransferase activity"/>
    <property type="evidence" value="ECO:0007669"/>
    <property type="project" value="UniProtKB-KW"/>
</dbReference>
<sequence>MTDHRPAIRLLPKQSPMPLRHGAVWAYADQLVLDRRTKALVPGTIVDLLDGEKRYVATGAFNPSSKIAFRVLERAEGVAIDREWLKNKIKRALELREQLYEAPFYRLIHAEADGLPGVVVDRFGATLVLQPNAAWAETMLDDLAGALRDVTGATGIWKSASGRARGLEGLDDASTALTGTVPDVVDVPMNGAIYRADLRGGQKTGLFYDQRENHAFAARLAASGSVLDVFSHVGGFALASLAAGAKRAVCVDGSAAALTLAAEGAAEAGFGDQFSTRQGDAFAEMDALAEEAATFDTVVCDPPAFAPAKSAVDAGLRAYERVARKAAPLVRSGGYLVLCSCSHAVDLKRFREVSLRGISKAGRACQLLHTGAAGPDHPVHPALAESAYLKAIFLRLS</sequence>
<dbReference type="KEGG" id="amaq:GO499_04335"/>
<keyword evidence="5" id="KW-0949">S-adenosyl-L-methionine</keyword>
<dbReference type="InterPro" id="IPR036974">
    <property type="entry name" value="PUA_sf"/>
</dbReference>